<dbReference type="GO" id="GO:0009097">
    <property type="term" value="P:isoleucine biosynthetic process"/>
    <property type="evidence" value="ECO:0007669"/>
    <property type="project" value="TreeGrafter"/>
</dbReference>
<evidence type="ECO:0000259" key="5">
    <source>
        <dbReference type="Pfam" id="PF02775"/>
    </source>
</evidence>
<organism evidence="7 8">
    <name type="scientific">Phialemonium atrogriseum</name>
    <dbReference type="NCBI Taxonomy" id="1093897"/>
    <lineage>
        <taxon>Eukaryota</taxon>
        <taxon>Fungi</taxon>
        <taxon>Dikarya</taxon>
        <taxon>Ascomycota</taxon>
        <taxon>Pezizomycotina</taxon>
        <taxon>Sordariomycetes</taxon>
        <taxon>Sordariomycetidae</taxon>
        <taxon>Cephalothecales</taxon>
        <taxon>Cephalothecaceae</taxon>
        <taxon>Phialemonium</taxon>
    </lineage>
</organism>
<dbReference type="GO" id="GO:0003984">
    <property type="term" value="F:acetolactate synthase activity"/>
    <property type="evidence" value="ECO:0007669"/>
    <property type="project" value="TreeGrafter"/>
</dbReference>
<accession>A0AAJ0FE85</accession>
<dbReference type="SUPFAM" id="SSF52518">
    <property type="entry name" value="Thiamin diphosphate-binding fold (THDP-binding)"/>
    <property type="match status" value="2"/>
</dbReference>
<keyword evidence="2 3" id="KW-0786">Thiamine pyrophosphate</keyword>
<dbReference type="GO" id="GO:0005739">
    <property type="term" value="C:mitochondrion"/>
    <property type="evidence" value="ECO:0007669"/>
    <property type="project" value="TreeGrafter"/>
</dbReference>
<gene>
    <name evidence="7" type="ORF">QBC33DRAFT_476399</name>
</gene>
<dbReference type="Pfam" id="PF02775">
    <property type="entry name" value="TPP_enzyme_C"/>
    <property type="match status" value="1"/>
</dbReference>
<evidence type="ECO:0000256" key="3">
    <source>
        <dbReference type="RuleBase" id="RU362132"/>
    </source>
</evidence>
<name>A0AAJ0FE85_9PEZI</name>
<dbReference type="GO" id="GO:0000287">
    <property type="term" value="F:magnesium ion binding"/>
    <property type="evidence" value="ECO:0007669"/>
    <property type="project" value="InterPro"/>
</dbReference>
<feature type="domain" description="Thiamine pyrophosphate enzyme TPP-binding" evidence="5">
    <location>
        <begin position="427"/>
        <end position="579"/>
    </location>
</feature>
<dbReference type="Pfam" id="PF02776">
    <property type="entry name" value="TPP_enzyme_N"/>
    <property type="match status" value="1"/>
</dbReference>
<dbReference type="RefSeq" id="XP_060281539.1">
    <property type="nucleotide sequence ID" value="XM_060425257.1"/>
</dbReference>
<evidence type="ECO:0000313" key="7">
    <source>
        <dbReference type="EMBL" id="KAK1765326.1"/>
    </source>
</evidence>
<feature type="domain" description="Thiamine pyrophosphate enzyme central" evidence="4">
    <location>
        <begin position="222"/>
        <end position="326"/>
    </location>
</feature>
<dbReference type="Gene3D" id="3.40.50.970">
    <property type="match status" value="2"/>
</dbReference>
<evidence type="ECO:0000256" key="2">
    <source>
        <dbReference type="ARBA" id="ARBA00023052"/>
    </source>
</evidence>
<dbReference type="EMBL" id="MU839016">
    <property type="protein sequence ID" value="KAK1765326.1"/>
    <property type="molecule type" value="Genomic_DNA"/>
</dbReference>
<dbReference type="InterPro" id="IPR012001">
    <property type="entry name" value="Thiamin_PyroP_enz_TPP-bd_dom"/>
</dbReference>
<protein>
    <submittedName>
        <fullName evidence="7">Thiamine pyrophosphate enzyme, N-terminal TPP binding domain-containing protein</fullName>
    </submittedName>
</protein>
<dbReference type="Proteomes" id="UP001244011">
    <property type="component" value="Unassembled WGS sequence"/>
</dbReference>
<dbReference type="InterPro" id="IPR029061">
    <property type="entry name" value="THDP-binding"/>
</dbReference>
<dbReference type="PANTHER" id="PTHR18968:SF164">
    <property type="entry name" value="PYRUVATE DECARBOXYLASE"/>
    <property type="match status" value="1"/>
</dbReference>
<dbReference type="GO" id="GO:0050660">
    <property type="term" value="F:flavin adenine dinucleotide binding"/>
    <property type="evidence" value="ECO:0007669"/>
    <property type="project" value="TreeGrafter"/>
</dbReference>
<evidence type="ECO:0000256" key="1">
    <source>
        <dbReference type="ARBA" id="ARBA00007812"/>
    </source>
</evidence>
<dbReference type="InterPro" id="IPR045229">
    <property type="entry name" value="TPP_enz"/>
</dbReference>
<dbReference type="InterPro" id="IPR011766">
    <property type="entry name" value="TPP_enzyme_TPP-bd"/>
</dbReference>
<reference evidence="7" key="1">
    <citation type="submission" date="2023-06" db="EMBL/GenBank/DDBJ databases">
        <title>Genome-scale phylogeny and comparative genomics of the fungal order Sordariales.</title>
        <authorList>
            <consortium name="Lawrence Berkeley National Laboratory"/>
            <person name="Hensen N."/>
            <person name="Bonometti L."/>
            <person name="Westerberg I."/>
            <person name="Brannstrom I.O."/>
            <person name="Guillou S."/>
            <person name="Cros-Aarteil S."/>
            <person name="Calhoun S."/>
            <person name="Haridas S."/>
            <person name="Kuo A."/>
            <person name="Mondo S."/>
            <person name="Pangilinan J."/>
            <person name="Riley R."/>
            <person name="Labutti K."/>
            <person name="Andreopoulos B."/>
            <person name="Lipzen A."/>
            <person name="Chen C."/>
            <person name="Yanf M."/>
            <person name="Daum C."/>
            <person name="Ng V."/>
            <person name="Clum A."/>
            <person name="Steindorff A."/>
            <person name="Ohm R."/>
            <person name="Martin F."/>
            <person name="Silar P."/>
            <person name="Natvig D."/>
            <person name="Lalanne C."/>
            <person name="Gautier V."/>
            <person name="Ament-Velasquez S.L."/>
            <person name="Kruys A."/>
            <person name="Hutchinson M.I."/>
            <person name="Powell A.J."/>
            <person name="Barry K."/>
            <person name="Miller A.N."/>
            <person name="Grigoriev I.V."/>
            <person name="Debuchy R."/>
            <person name="Gladieux P."/>
            <person name="Thoren M.H."/>
            <person name="Johannesson H."/>
        </authorList>
    </citation>
    <scope>NUCLEOTIDE SEQUENCE</scope>
    <source>
        <strain evidence="7">8032-3</strain>
    </source>
</reference>
<dbReference type="GO" id="GO:0005948">
    <property type="term" value="C:acetolactate synthase complex"/>
    <property type="evidence" value="ECO:0007669"/>
    <property type="project" value="TreeGrafter"/>
</dbReference>
<dbReference type="GO" id="GO:0009099">
    <property type="term" value="P:L-valine biosynthetic process"/>
    <property type="evidence" value="ECO:0007669"/>
    <property type="project" value="TreeGrafter"/>
</dbReference>
<dbReference type="NCBIfam" id="NF006203">
    <property type="entry name" value="PRK08327.1"/>
    <property type="match status" value="1"/>
</dbReference>
<dbReference type="CDD" id="cd02002">
    <property type="entry name" value="TPP_BFDC"/>
    <property type="match status" value="1"/>
</dbReference>
<comment type="similarity">
    <text evidence="1 3">Belongs to the TPP enzyme family.</text>
</comment>
<dbReference type="InterPro" id="IPR029035">
    <property type="entry name" value="DHS-like_NAD/FAD-binding_dom"/>
</dbReference>
<dbReference type="PANTHER" id="PTHR18968">
    <property type="entry name" value="THIAMINE PYROPHOSPHATE ENZYMES"/>
    <property type="match status" value="1"/>
</dbReference>
<keyword evidence="8" id="KW-1185">Reference proteome</keyword>
<feature type="domain" description="Thiamine pyrophosphate enzyme N-terminal TPP-binding" evidence="6">
    <location>
        <begin position="18"/>
        <end position="149"/>
    </location>
</feature>
<dbReference type="GO" id="GO:0030976">
    <property type="term" value="F:thiamine pyrophosphate binding"/>
    <property type="evidence" value="ECO:0007669"/>
    <property type="project" value="InterPro"/>
</dbReference>
<dbReference type="InterPro" id="IPR012000">
    <property type="entry name" value="Thiamin_PyroP_enz_cen_dom"/>
</dbReference>
<sequence length="588" mass="63722">MGDSIVNSSGAAAAKVSAATAFFEAIWDAGITHCFVNLGSDHPAMLEAMAKAKEENSKNFPRMITCPSEMVALSAAIGFAQVTGVPQCVIVHVECGTLAMGQAIHNASVGRVPVLCFAGLTPFTQDGELLGSRTEFIHWLQDVPDQAAIVRQYCRYTAEIKTGHNIKQMVYRSLQFARSDPAGPVYLMAAREVLEQTVDSLPLTSELWSPLKPSSLPEDDVEMIAQTLMEAKRPLVITGYLGRNPRSPKVLAELCDKLPISVLETVGSDMCIRSDHEAYLGVTITTHDAVREADVILVIDCDVPWIPTAGKPRSDAKIFHLDVDPLKQQMIVYHIPASHRYKVSAELALKQLNRYLDRQQLDPSKYAAAFEARSTRYKNWRATLDSREVISPGGPIKVPYLMSRLRKLLPQSTTIVLEAVTNALPAIEHLHLTEPGSLYATGAGGLGWIGGAAIGVKLARPESFVCGIVGDGTFLFSQMESAAWIAARYNTPSLLIVLNNGGWNAPKVSALAVHKEGYSSRANRRDLNISFDPSPDYPGIATASGKAWGATVTSGDDVDRVLEEAISVVRGGRSAVVEVHVPSIWPEN</sequence>
<evidence type="ECO:0000259" key="4">
    <source>
        <dbReference type="Pfam" id="PF00205"/>
    </source>
</evidence>
<proteinExistence type="inferred from homology"/>
<dbReference type="Pfam" id="PF00205">
    <property type="entry name" value="TPP_enzyme_M"/>
    <property type="match status" value="1"/>
</dbReference>
<dbReference type="SUPFAM" id="SSF52467">
    <property type="entry name" value="DHS-like NAD/FAD-binding domain"/>
    <property type="match status" value="1"/>
</dbReference>
<dbReference type="CDD" id="cd07035">
    <property type="entry name" value="TPP_PYR_POX_like"/>
    <property type="match status" value="1"/>
</dbReference>
<dbReference type="Gene3D" id="3.40.50.1220">
    <property type="entry name" value="TPP-binding domain"/>
    <property type="match status" value="1"/>
</dbReference>
<evidence type="ECO:0000313" key="8">
    <source>
        <dbReference type="Proteomes" id="UP001244011"/>
    </source>
</evidence>
<comment type="caution">
    <text evidence="7">The sequence shown here is derived from an EMBL/GenBank/DDBJ whole genome shotgun (WGS) entry which is preliminary data.</text>
</comment>
<dbReference type="GeneID" id="85308444"/>
<dbReference type="AlphaFoldDB" id="A0AAJ0FE85"/>
<evidence type="ECO:0000259" key="6">
    <source>
        <dbReference type="Pfam" id="PF02776"/>
    </source>
</evidence>